<comment type="cofactor">
    <cofactor evidence="1 5">
        <name>Zn(2+)</name>
        <dbReference type="ChEBI" id="CHEBI:29105"/>
    </cofactor>
</comment>
<dbReference type="Gene3D" id="3.90.180.10">
    <property type="entry name" value="Medium-chain alcohol dehydrogenases, catalytic domain"/>
    <property type="match status" value="1"/>
</dbReference>
<keyword evidence="3 5" id="KW-0862">Zinc</keyword>
<evidence type="ECO:0000313" key="9">
    <source>
        <dbReference type="EMBL" id="OKA11501.1"/>
    </source>
</evidence>
<keyword evidence="4" id="KW-0560">Oxidoreductase</keyword>
<reference evidence="9 11" key="2">
    <citation type="submission" date="2016-11" db="EMBL/GenBank/DDBJ databases">
        <title>Genome sequencing of Amycolatopsis regifaucium.</title>
        <authorList>
            <person name="Mayilraj S."/>
            <person name="Kaur N."/>
        </authorList>
    </citation>
    <scope>NUCLEOTIDE SEQUENCE [LARGE SCALE GENOMIC DNA]</scope>
    <source>
        <strain evidence="9 11">GY080</strain>
    </source>
</reference>
<evidence type="ECO:0000259" key="6">
    <source>
        <dbReference type="Pfam" id="PF00107"/>
    </source>
</evidence>
<dbReference type="Pfam" id="PF00107">
    <property type="entry name" value="ADH_zinc_N"/>
    <property type="match status" value="1"/>
</dbReference>
<dbReference type="PANTHER" id="PTHR42813:SF2">
    <property type="entry name" value="DEHYDROGENASE, ZINC-CONTAINING, PUTATIVE (AFU_ORTHOLOGUE AFUA_2G02810)-RELATED"/>
    <property type="match status" value="1"/>
</dbReference>
<evidence type="ECO:0000256" key="5">
    <source>
        <dbReference type="RuleBase" id="RU361277"/>
    </source>
</evidence>
<dbReference type="InterPro" id="IPR011032">
    <property type="entry name" value="GroES-like_sf"/>
</dbReference>
<dbReference type="AlphaFoldDB" id="A0A154MWL3"/>
<dbReference type="Pfam" id="PF08240">
    <property type="entry name" value="ADH_N"/>
    <property type="match status" value="1"/>
</dbReference>
<dbReference type="PROSITE" id="PS00059">
    <property type="entry name" value="ADH_ZINC"/>
    <property type="match status" value="1"/>
</dbReference>
<protein>
    <submittedName>
        <fullName evidence="8">Alcohol dehydrogenase</fullName>
    </submittedName>
</protein>
<dbReference type="RefSeq" id="WP_061990275.1">
    <property type="nucleotide sequence ID" value="NZ_FOPQ01000004.1"/>
</dbReference>
<dbReference type="SUPFAM" id="SSF51735">
    <property type="entry name" value="NAD(P)-binding Rossmann-fold domains"/>
    <property type="match status" value="1"/>
</dbReference>
<comment type="similarity">
    <text evidence="5">Belongs to the zinc-containing alcohol dehydrogenase family.</text>
</comment>
<gene>
    <name evidence="9" type="ORF">ATP06_0201260</name>
    <name evidence="8" type="ORF">AVL48_20865</name>
</gene>
<dbReference type="GO" id="GO:0016491">
    <property type="term" value="F:oxidoreductase activity"/>
    <property type="evidence" value="ECO:0007669"/>
    <property type="project" value="UniProtKB-KW"/>
</dbReference>
<evidence type="ECO:0000256" key="4">
    <source>
        <dbReference type="ARBA" id="ARBA00023002"/>
    </source>
</evidence>
<dbReference type="InterPro" id="IPR036291">
    <property type="entry name" value="NAD(P)-bd_dom_sf"/>
</dbReference>
<feature type="domain" description="Alcohol dehydrogenase-like C-terminal" evidence="6">
    <location>
        <begin position="177"/>
        <end position="285"/>
    </location>
</feature>
<dbReference type="InterPro" id="IPR013154">
    <property type="entry name" value="ADH-like_N"/>
</dbReference>
<dbReference type="Gene3D" id="3.40.50.720">
    <property type="entry name" value="NAD(P)-binding Rossmann-like Domain"/>
    <property type="match status" value="1"/>
</dbReference>
<organism evidence="8 10">
    <name type="scientific">Amycolatopsis regifaucium</name>
    <dbReference type="NCBI Taxonomy" id="546365"/>
    <lineage>
        <taxon>Bacteria</taxon>
        <taxon>Bacillati</taxon>
        <taxon>Actinomycetota</taxon>
        <taxon>Actinomycetes</taxon>
        <taxon>Pseudonocardiales</taxon>
        <taxon>Pseudonocardiaceae</taxon>
        <taxon>Amycolatopsis</taxon>
    </lineage>
</organism>
<keyword evidence="11" id="KW-1185">Reference proteome</keyword>
<dbReference type="InterPro" id="IPR013149">
    <property type="entry name" value="ADH-like_C"/>
</dbReference>
<keyword evidence="2 5" id="KW-0479">Metal-binding</keyword>
<reference evidence="8 10" key="1">
    <citation type="submission" date="2015-12" db="EMBL/GenBank/DDBJ databases">
        <title>Amycolatopsis regifaucium genome sequencing and assembly.</title>
        <authorList>
            <person name="Mayilraj S."/>
        </authorList>
    </citation>
    <scope>NUCLEOTIDE SEQUENCE [LARGE SCALE GENOMIC DNA]</scope>
    <source>
        <strain evidence="8 10">GY080</strain>
    </source>
</reference>
<name>A0A154MWL3_9PSEU</name>
<feature type="domain" description="Alcohol dehydrogenase-like N-terminal" evidence="7">
    <location>
        <begin position="25"/>
        <end position="133"/>
    </location>
</feature>
<dbReference type="EMBL" id="LOBU02000001">
    <property type="protein sequence ID" value="OKA11501.1"/>
    <property type="molecule type" value="Genomic_DNA"/>
</dbReference>
<evidence type="ECO:0000313" key="8">
    <source>
        <dbReference type="EMBL" id="KZB88390.1"/>
    </source>
</evidence>
<dbReference type="SUPFAM" id="SSF50129">
    <property type="entry name" value="GroES-like"/>
    <property type="match status" value="1"/>
</dbReference>
<evidence type="ECO:0000313" key="11">
    <source>
        <dbReference type="Proteomes" id="UP000186883"/>
    </source>
</evidence>
<proteinExistence type="inferred from homology"/>
<dbReference type="EMBL" id="LQCI01000002">
    <property type="protein sequence ID" value="KZB88390.1"/>
    <property type="molecule type" value="Genomic_DNA"/>
</dbReference>
<evidence type="ECO:0000313" key="10">
    <source>
        <dbReference type="Proteomes" id="UP000076321"/>
    </source>
</evidence>
<evidence type="ECO:0000256" key="2">
    <source>
        <dbReference type="ARBA" id="ARBA00022723"/>
    </source>
</evidence>
<sequence length="341" mass="35142">MRAAVLRGPGRVTVAQVPDPKIEQPTDAVVRVVASAICGTDVRGYLGRPGPVRGPRCGHEFIGVVANVGSSVRSIRPGELVVAPFMFSDGECHRCVHGAQSSCARGGMFGVAAGGAQAEGLRVPFADGTLVPVPFDEYDERIPAVLTLADVMATGQHAVHAGGRPTPMTMAVVGDGPVGLCAVLAASRLGIERIFLLGHHEDRLRIGQKFGATDLVSLRGAEGRAQVIDATWGAGAGLVVEAVGEQDALDTAMAICVDGGAISVVGGPHGTLDSTACSLRNITVRSGPVPVRAYLPALLGEVIAGKLDPSAVFDRTLELAEVGHGYQAMVDRNATKVLITL</sequence>
<dbReference type="InterPro" id="IPR002328">
    <property type="entry name" value="ADH_Zn_CS"/>
</dbReference>
<evidence type="ECO:0000259" key="7">
    <source>
        <dbReference type="Pfam" id="PF08240"/>
    </source>
</evidence>
<accession>A0A154MWL3</accession>
<dbReference type="PANTHER" id="PTHR42813">
    <property type="entry name" value="ZINC-TYPE ALCOHOL DEHYDROGENASE-LIKE"/>
    <property type="match status" value="1"/>
</dbReference>
<dbReference type="GO" id="GO:0008270">
    <property type="term" value="F:zinc ion binding"/>
    <property type="evidence" value="ECO:0007669"/>
    <property type="project" value="InterPro"/>
</dbReference>
<comment type="caution">
    <text evidence="8">The sequence shown here is derived from an EMBL/GenBank/DDBJ whole genome shotgun (WGS) entry which is preliminary data.</text>
</comment>
<dbReference type="Proteomes" id="UP000186883">
    <property type="component" value="Unassembled WGS sequence"/>
</dbReference>
<evidence type="ECO:0000256" key="1">
    <source>
        <dbReference type="ARBA" id="ARBA00001947"/>
    </source>
</evidence>
<dbReference type="Proteomes" id="UP000076321">
    <property type="component" value="Unassembled WGS sequence"/>
</dbReference>
<evidence type="ECO:0000256" key="3">
    <source>
        <dbReference type="ARBA" id="ARBA00022833"/>
    </source>
</evidence>